<dbReference type="EMBL" id="FWWU01000011">
    <property type="protein sequence ID" value="SMB97539.1"/>
    <property type="molecule type" value="Genomic_DNA"/>
</dbReference>
<evidence type="ECO:0000256" key="1">
    <source>
        <dbReference type="SAM" id="MobiDB-lite"/>
    </source>
</evidence>
<evidence type="ECO:0000313" key="3">
    <source>
        <dbReference type="Proteomes" id="UP000192582"/>
    </source>
</evidence>
<organism evidence="2 3">
    <name type="scientific">Deinococcus hopiensis KR-140</name>
    <dbReference type="NCBI Taxonomy" id="695939"/>
    <lineage>
        <taxon>Bacteria</taxon>
        <taxon>Thermotogati</taxon>
        <taxon>Deinococcota</taxon>
        <taxon>Deinococci</taxon>
        <taxon>Deinococcales</taxon>
        <taxon>Deinococcaceae</taxon>
        <taxon>Deinococcus</taxon>
    </lineage>
</organism>
<sequence>MLYRPSGLLRALPGPMAPQLSRNAEITHGELRCFQSKQPGRPGRTPSGKSVRSGTARASRRVHESHPLHPQRERSAATHLGRAKDNVVGGFTAATVLHDHEFLQGGDVVTITWEREQN</sequence>
<proteinExistence type="predicted"/>
<protein>
    <submittedName>
        <fullName evidence="2">Uncharacterized protein</fullName>
    </submittedName>
</protein>
<dbReference type="Proteomes" id="UP000192582">
    <property type="component" value="Unassembled WGS sequence"/>
</dbReference>
<feature type="compositionally biased region" description="Basic and acidic residues" evidence="1">
    <location>
        <begin position="61"/>
        <end position="76"/>
    </location>
</feature>
<gene>
    <name evidence="2" type="ORF">SAMN00790413_06034</name>
</gene>
<feature type="region of interest" description="Disordered" evidence="1">
    <location>
        <begin position="33"/>
        <end position="82"/>
    </location>
</feature>
<keyword evidence="3" id="KW-1185">Reference proteome</keyword>
<accession>A0A1W1VVZ7</accession>
<reference evidence="2 3" key="1">
    <citation type="submission" date="2017-04" db="EMBL/GenBank/DDBJ databases">
        <authorList>
            <person name="Afonso C.L."/>
            <person name="Miller P.J."/>
            <person name="Scott M.A."/>
            <person name="Spackman E."/>
            <person name="Goraichik I."/>
            <person name="Dimitrov K.M."/>
            <person name="Suarez D.L."/>
            <person name="Swayne D.E."/>
        </authorList>
    </citation>
    <scope>NUCLEOTIDE SEQUENCE [LARGE SCALE GENOMIC DNA]</scope>
    <source>
        <strain evidence="2 3">KR-140</strain>
    </source>
</reference>
<evidence type="ECO:0000313" key="2">
    <source>
        <dbReference type="EMBL" id="SMB97539.1"/>
    </source>
</evidence>
<name>A0A1W1VVZ7_9DEIO</name>
<dbReference type="AlphaFoldDB" id="A0A1W1VVZ7"/>